<dbReference type="Gene3D" id="3.40.50.150">
    <property type="entry name" value="Vaccinia Virus protein VP39"/>
    <property type="match status" value="1"/>
</dbReference>
<sequence>MKYKDIIELNLDVQNEYVEPVTYLFNKHGDYNCVLFEEVTYTPDEGESKPTLDKVTVKGYIDKDNKKDRKIAFIEGGLSLIRLVSPVSELRIEEISHEKWTKQKFPPINIGENILITSDLKLEKKESKIIIKLTPGLGFGTGHHPTTKM</sequence>
<proteinExistence type="predicted"/>
<gene>
    <name evidence="1" type="ORF">METZ01_LOCUS389332</name>
</gene>
<name>A0A382US08_9ZZZZ</name>
<dbReference type="Pfam" id="PF06325">
    <property type="entry name" value="PrmA"/>
    <property type="match status" value="1"/>
</dbReference>
<feature type="non-terminal residue" evidence="1">
    <location>
        <position position="149"/>
    </location>
</feature>
<accession>A0A382US08</accession>
<dbReference type="InterPro" id="IPR029063">
    <property type="entry name" value="SAM-dependent_MTases_sf"/>
</dbReference>
<reference evidence="1" key="1">
    <citation type="submission" date="2018-05" db="EMBL/GenBank/DDBJ databases">
        <authorList>
            <person name="Lanie J.A."/>
            <person name="Ng W.-L."/>
            <person name="Kazmierczak K.M."/>
            <person name="Andrzejewski T.M."/>
            <person name="Davidsen T.M."/>
            <person name="Wayne K.J."/>
            <person name="Tettelin H."/>
            <person name="Glass J.I."/>
            <person name="Rusch D."/>
            <person name="Podicherti R."/>
            <person name="Tsui H.-C.T."/>
            <person name="Winkler M.E."/>
        </authorList>
    </citation>
    <scope>NUCLEOTIDE SEQUENCE</scope>
</reference>
<protein>
    <submittedName>
        <fullName evidence="1">Uncharacterized protein</fullName>
    </submittedName>
</protein>
<evidence type="ECO:0000313" key="1">
    <source>
        <dbReference type="EMBL" id="SVD36478.1"/>
    </source>
</evidence>
<dbReference type="AlphaFoldDB" id="A0A382US08"/>
<dbReference type="EMBL" id="UINC01146006">
    <property type="protein sequence ID" value="SVD36478.1"/>
    <property type="molecule type" value="Genomic_DNA"/>
</dbReference>
<organism evidence="1">
    <name type="scientific">marine metagenome</name>
    <dbReference type="NCBI Taxonomy" id="408172"/>
    <lineage>
        <taxon>unclassified sequences</taxon>
        <taxon>metagenomes</taxon>
        <taxon>ecological metagenomes</taxon>
    </lineage>
</organism>